<evidence type="ECO:0000313" key="10">
    <source>
        <dbReference type="EMBL" id="CAI8586790.1"/>
    </source>
</evidence>
<feature type="region of interest" description="Disordered" evidence="8">
    <location>
        <begin position="1"/>
        <end position="27"/>
    </location>
</feature>
<feature type="coiled-coil region" evidence="7">
    <location>
        <begin position="617"/>
        <end position="693"/>
    </location>
</feature>
<dbReference type="GO" id="GO:0006508">
    <property type="term" value="P:proteolysis"/>
    <property type="evidence" value="ECO:0007669"/>
    <property type="project" value="UniProtKB-KW"/>
</dbReference>
<sequence>MAAGSSKDETKTFPSAATPKTMKRKRTYRVAAQPETANIVDSQPDKDSSPFRFTWRIDGFSWINTIKLYSDVFEVGGYKWRVLIFPKGNNVMDHLSVYLEIANSAKLLSGWSSYAEFSLIVVNQINNEYTERKDTQHHFNEQESDWGFTSFIPLDILNDPGGGYLVNDTLVVEVTCKVDEKDTAEHLRKRLKKKHGGKKYKSKEEAESHLYSIIKVARDEDLAEQIGKDICFDLVDYDKVKSFHVQKQTSFNVFKEEVAKEFGIPAQFQRFWVVAKRHNDTRRPFRPLTQIEEAGHIGQLKVVNKVHKSELKLFLEVERGLDLRPIAPLNKGKDDILLFFKSYDPEKEELRYVGRLFVSCTDKPSEIVTKLNKWAGYDPDEEIELYEEIMFEPNVMCEAIDKKLTFQESELENGDIICFQNASEMDNKKHFRYPDVPSYLEYMRNRQVPFCPSAQETKDEESLEEQNINIIAEEMDVDKNTETQPSKVNTETTHDESSTKADTSKLVSIDLEEVDDMINEDVIAVIDKVLSEGITISLNSQHCFQDQKVSKLDAELPKQLLQELRDIAFKEDLIEKLKEGFTPNVNLVKERIDANAEMFSSWQLEQVGVVVNLLNDIVRMYDKHENLTKELDSAKKSNDKYKEALKEARQKILNSKTSFSNQQTQLDSLDAQIADLKSKLEKLQGDRVKMAEIQDQEKDKITIFNKEVKSIFHHLANDQIKLKSMEHTTSEVLTTLKSQEKFYISLRAVPPF</sequence>
<dbReference type="Gene3D" id="2.60.210.10">
    <property type="entry name" value="Apoptosis, Tumor Necrosis Factor Receptor Associated Protein 2, Chain A"/>
    <property type="match status" value="1"/>
</dbReference>
<dbReference type="Gene3D" id="3.10.20.90">
    <property type="entry name" value="Phosphatidylinositol 3-kinase Catalytic Subunit, Chain A, domain 1"/>
    <property type="match status" value="1"/>
</dbReference>
<protein>
    <recommendedName>
        <fullName evidence="9">MATH domain-containing protein</fullName>
    </recommendedName>
</protein>
<keyword evidence="11" id="KW-1185">Reference proteome</keyword>
<evidence type="ECO:0000256" key="7">
    <source>
        <dbReference type="SAM" id="Coils"/>
    </source>
</evidence>
<accession>A0AAV0YL67</accession>
<dbReference type="CDD" id="cd00121">
    <property type="entry name" value="MATH"/>
    <property type="match status" value="1"/>
</dbReference>
<keyword evidence="6 7" id="KW-0175">Coiled coil</keyword>
<evidence type="ECO:0000313" key="11">
    <source>
        <dbReference type="Proteomes" id="UP001157006"/>
    </source>
</evidence>
<name>A0AAV0YL67_VICFA</name>
<dbReference type="FunFam" id="2.60.210.10:FF:000005">
    <property type="entry name" value="Ubiquitin carboxyl-terminal hydrolase 13"/>
    <property type="match status" value="1"/>
</dbReference>
<evidence type="ECO:0000256" key="8">
    <source>
        <dbReference type="SAM" id="MobiDB-lite"/>
    </source>
</evidence>
<dbReference type="InterPro" id="IPR024729">
    <property type="entry name" value="USP7_ICP0-binding_dom"/>
</dbReference>
<comment type="similarity">
    <text evidence="1">Belongs to the peptidase C19 family.</text>
</comment>
<evidence type="ECO:0000259" key="9">
    <source>
        <dbReference type="PROSITE" id="PS50144"/>
    </source>
</evidence>
<proteinExistence type="inferred from homology"/>
<dbReference type="PANTHER" id="PTHR46236">
    <property type="entry name" value="TRAF-LIKE SUPERFAMILY PROTEIN"/>
    <property type="match status" value="1"/>
</dbReference>
<organism evidence="10 11">
    <name type="scientific">Vicia faba</name>
    <name type="common">Broad bean</name>
    <name type="synonym">Faba vulgaris</name>
    <dbReference type="NCBI Taxonomy" id="3906"/>
    <lineage>
        <taxon>Eukaryota</taxon>
        <taxon>Viridiplantae</taxon>
        <taxon>Streptophyta</taxon>
        <taxon>Embryophyta</taxon>
        <taxon>Tracheophyta</taxon>
        <taxon>Spermatophyta</taxon>
        <taxon>Magnoliopsida</taxon>
        <taxon>eudicotyledons</taxon>
        <taxon>Gunneridae</taxon>
        <taxon>Pentapetalae</taxon>
        <taxon>rosids</taxon>
        <taxon>fabids</taxon>
        <taxon>Fabales</taxon>
        <taxon>Fabaceae</taxon>
        <taxon>Papilionoideae</taxon>
        <taxon>50 kb inversion clade</taxon>
        <taxon>NPAAA clade</taxon>
        <taxon>Hologalegina</taxon>
        <taxon>IRL clade</taxon>
        <taxon>Fabeae</taxon>
        <taxon>Vicia</taxon>
    </lineage>
</organism>
<dbReference type="EMBL" id="OX451736">
    <property type="protein sequence ID" value="CAI8586790.1"/>
    <property type="molecule type" value="Genomic_DNA"/>
</dbReference>
<dbReference type="GO" id="GO:0101005">
    <property type="term" value="F:deubiquitinase activity"/>
    <property type="evidence" value="ECO:0007669"/>
    <property type="project" value="UniProtKB-ARBA"/>
</dbReference>
<dbReference type="InterPro" id="IPR002083">
    <property type="entry name" value="MATH/TRAF_dom"/>
</dbReference>
<evidence type="ECO:0000256" key="3">
    <source>
        <dbReference type="ARBA" id="ARBA00022786"/>
    </source>
</evidence>
<evidence type="ECO:0000256" key="5">
    <source>
        <dbReference type="ARBA" id="ARBA00022807"/>
    </source>
</evidence>
<evidence type="ECO:0000256" key="1">
    <source>
        <dbReference type="ARBA" id="ARBA00009085"/>
    </source>
</evidence>
<keyword evidence="3" id="KW-0833">Ubl conjugation pathway</keyword>
<keyword evidence="4" id="KW-0378">Hydrolase</keyword>
<evidence type="ECO:0000256" key="6">
    <source>
        <dbReference type="ARBA" id="ARBA00023054"/>
    </source>
</evidence>
<dbReference type="SUPFAM" id="SSF49599">
    <property type="entry name" value="TRAF domain-like"/>
    <property type="match status" value="1"/>
</dbReference>
<dbReference type="FunFam" id="3.10.20.90:FF:000050">
    <property type="entry name" value="Ubiquitin carboxyl-terminal hydrolase 13"/>
    <property type="match status" value="1"/>
</dbReference>
<dbReference type="Proteomes" id="UP001157006">
    <property type="component" value="Chromosome 1L"/>
</dbReference>
<dbReference type="Pfam" id="PF12436">
    <property type="entry name" value="USP7_ICP0_bdg"/>
    <property type="match status" value="1"/>
</dbReference>
<dbReference type="PROSITE" id="PS50144">
    <property type="entry name" value="MATH"/>
    <property type="match status" value="1"/>
</dbReference>
<dbReference type="InterPro" id="IPR008974">
    <property type="entry name" value="TRAF-like"/>
</dbReference>
<dbReference type="GO" id="GO:0008234">
    <property type="term" value="F:cysteine-type peptidase activity"/>
    <property type="evidence" value="ECO:0007669"/>
    <property type="project" value="UniProtKB-KW"/>
</dbReference>
<dbReference type="Pfam" id="PF22486">
    <property type="entry name" value="MATH_2"/>
    <property type="match status" value="1"/>
</dbReference>
<gene>
    <name evidence="10" type="ORF">VFH_I270480</name>
</gene>
<dbReference type="GO" id="GO:0005634">
    <property type="term" value="C:nucleus"/>
    <property type="evidence" value="ECO:0007669"/>
    <property type="project" value="UniProtKB-ARBA"/>
</dbReference>
<dbReference type="PANTHER" id="PTHR46236:SF35">
    <property type="entry name" value="MATH DOMAIN-CONTAINING PROTEIN"/>
    <property type="match status" value="1"/>
</dbReference>
<feature type="compositionally biased region" description="Basic and acidic residues" evidence="8">
    <location>
        <begin position="492"/>
        <end position="501"/>
    </location>
</feature>
<dbReference type="AlphaFoldDB" id="A0AAV0YL67"/>
<feature type="region of interest" description="Disordered" evidence="8">
    <location>
        <begin position="477"/>
        <end position="501"/>
    </location>
</feature>
<feature type="domain" description="MATH" evidence="9">
    <location>
        <begin position="50"/>
        <end position="176"/>
    </location>
</feature>
<dbReference type="SMART" id="SM00061">
    <property type="entry name" value="MATH"/>
    <property type="match status" value="1"/>
</dbReference>
<feature type="compositionally biased region" description="Polar residues" evidence="8">
    <location>
        <begin position="482"/>
        <end position="491"/>
    </location>
</feature>
<keyword evidence="5" id="KW-0788">Thiol protease</keyword>
<evidence type="ECO:0000256" key="4">
    <source>
        <dbReference type="ARBA" id="ARBA00022801"/>
    </source>
</evidence>
<keyword evidence="2" id="KW-0645">Protease</keyword>
<dbReference type="InterPro" id="IPR050804">
    <property type="entry name" value="MCC"/>
</dbReference>
<evidence type="ECO:0000256" key="2">
    <source>
        <dbReference type="ARBA" id="ARBA00022670"/>
    </source>
</evidence>
<feature type="compositionally biased region" description="Basic and acidic residues" evidence="8">
    <location>
        <begin position="1"/>
        <end position="11"/>
    </location>
</feature>
<reference evidence="10 11" key="1">
    <citation type="submission" date="2023-01" db="EMBL/GenBank/DDBJ databases">
        <authorList>
            <person name="Kreplak J."/>
        </authorList>
    </citation>
    <scope>NUCLEOTIDE SEQUENCE [LARGE SCALE GENOMIC DNA]</scope>
</reference>